<dbReference type="RefSeq" id="WP_209264840.1">
    <property type="nucleotide sequence ID" value="NZ_JAFFZN010000008.1"/>
</dbReference>
<dbReference type="Proteomes" id="UP001518976">
    <property type="component" value="Unassembled WGS sequence"/>
</dbReference>
<accession>A0ABS3WSE3</accession>
<dbReference type="EMBL" id="JAFFZN010000008">
    <property type="protein sequence ID" value="MBO8186041.1"/>
    <property type="molecule type" value="Genomic_DNA"/>
</dbReference>
<evidence type="ECO:0000313" key="2">
    <source>
        <dbReference type="EMBL" id="MBO8186041.1"/>
    </source>
</evidence>
<keyword evidence="3" id="KW-1185">Reference proteome</keyword>
<reference evidence="2 3" key="1">
    <citation type="submission" date="2021-02" db="EMBL/GenBank/DDBJ databases">
        <title>Streptomyces spirodelae sp. nov., isolated from duckweed.</title>
        <authorList>
            <person name="Saimee Y."/>
            <person name="Duangmal K."/>
        </authorList>
    </citation>
    <scope>NUCLEOTIDE SEQUENCE [LARGE SCALE GENOMIC DNA]</scope>
    <source>
        <strain evidence="2 3">DW4-2</strain>
    </source>
</reference>
<organism evidence="2 3">
    <name type="scientific">Streptomyces spirodelae</name>
    <dbReference type="NCBI Taxonomy" id="2812904"/>
    <lineage>
        <taxon>Bacteria</taxon>
        <taxon>Bacillati</taxon>
        <taxon>Actinomycetota</taxon>
        <taxon>Actinomycetes</taxon>
        <taxon>Kitasatosporales</taxon>
        <taxon>Streptomycetaceae</taxon>
        <taxon>Streptomyces</taxon>
    </lineage>
</organism>
<feature type="region of interest" description="Disordered" evidence="1">
    <location>
        <begin position="1"/>
        <end position="45"/>
    </location>
</feature>
<gene>
    <name evidence="2" type="ORF">JW592_11265</name>
</gene>
<name>A0ABS3WSE3_9ACTN</name>
<evidence type="ECO:0000313" key="3">
    <source>
        <dbReference type="Proteomes" id="UP001518976"/>
    </source>
</evidence>
<dbReference type="Pfam" id="PF17230">
    <property type="entry name" value="DUF5304"/>
    <property type="match status" value="1"/>
</dbReference>
<sequence length="141" mass="15203">MSDDAERPAAPDPDAWATACEEDLDAERARRRAQYGPPPTSAAEELRRLADAVTEKVAEFGKPLMGAAGSAAAQGMAEQLFKQAKAAVEPVVERNPQVFDHLAAAGSELLAAYRSAVQEAERRWTERPSSDAEHIDVEADE</sequence>
<comment type="caution">
    <text evidence="2">The sequence shown here is derived from an EMBL/GenBank/DDBJ whole genome shotgun (WGS) entry which is preliminary data.</text>
</comment>
<proteinExistence type="predicted"/>
<protein>
    <submittedName>
        <fullName evidence="2">DUF5304 domain-containing protein</fullName>
    </submittedName>
</protein>
<evidence type="ECO:0000256" key="1">
    <source>
        <dbReference type="SAM" id="MobiDB-lite"/>
    </source>
</evidence>
<dbReference type="InterPro" id="IPR035183">
    <property type="entry name" value="DUF5304"/>
</dbReference>
<feature type="region of interest" description="Disordered" evidence="1">
    <location>
        <begin position="120"/>
        <end position="141"/>
    </location>
</feature>